<comment type="caution">
    <text evidence="6">The sequence shown here is derived from an EMBL/GenBank/DDBJ whole genome shotgun (WGS) entry which is preliminary data.</text>
</comment>
<name>A0A1J5TD44_9ZZZZ</name>
<dbReference type="PANTHER" id="PTHR12358:SF54">
    <property type="entry name" value="SPHINGOSINE KINASE RELATED PROTEIN"/>
    <property type="match status" value="1"/>
</dbReference>
<evidence type="ECO:0000256" key="4">
    <source>
        <dbReference type="ARBA" id="ARBA00022840"/>
    </source>
</evidence>
<evidence type="ECO:0000256" key="1">
    <source>
        <dbReference type="ARBA" id="ARBA00022679"/>
    </source>
</evidence>
<accession>A0A1J5TD44</accession>
<evidence type="ECO:0000313" key="6">
    <source>
        <dbReference type="EMBL" id="OIR14237.1"/>
    </source>
</evidence>
<dbReference type="PROSITE" id="PS50146">
    <property type="entry name" value="DAGK"/>
    <property type="match status" value="1"/>
</dbReference>
<protein>
    <submittedName>
        <fullName evidence="6">Putative lipid kinase BmrU</fullName>
        <ecNumber evidence="6">2.7.1.-</ecNumber>
    </submittedName>
</protein>
<dbReference type="InterPro" id="IPR017438">
    <property type="entry name" value="ATP-NAD_kinase_N"/>
</dbReference>
<dbReference type="InterPro" id="IPR001206">
    <property type="entry name" value="Diacylglycerol_kinase_cat_dom"/>
</dbReference>
<evidence type="ECO:0000256" key="3">
    <source>
        <dbReference type="ARBA" id="ARBA00022777"/>
    </source>
</evidence>
<dbReference type="Gene3D" id="2.60.200.40">
    <property type="match status" value="1"/>
</dbReference>
<dbReference type="EC" id="2.7.1.-" evidence="6"/>
<dbReference type="InterPro" id="IPR045540">
    <property type="entry name" value="YegS/DAGK_C"/>
</dbReference>
<gene>
    <name evidence="6" type="primary">bmrU</name>
    <name evidence="6" type="ORF">GALL_47040</name>
</gene>
<keyword evidence="2" id="KW-0547">Nucleotide-binding</keyword>
<dbReference type="GO" id="GO:0016301">
    <property type="term" value="F:kinase activity"/>
    <property type="evidence" value="ECO:0007669"/>
    <property type="project" value="UniProtKB-KW"/>
</dbReference>
<dbReference type="Gene3D" id="3.40.50.10330">
    <property type="entry name" value="Probable inorganic polyphosphate/atp-NAD kinase, domain 1"/>
    <property type="match status" value="1"/>
</dbReference>
<evidence type="ECO:0000259" key="5">
    <source>
        <dbReference type="PROSITE" id="PS50146"/>
    </source>
</evidence>
<keyword evidence="3 6" id="KW-0418">Kinase</keyword>
<organism evidence="6">
    <name type="scientific">mine drainage metagenome</name>
    <dbReference type="NCBI Taxonomy" id="410659"/>
    <lineage>
        <taxon>unclassified sequences</taxon>
        <taxon>metagenomes</taxon>
        <taxon>ecological metagenomes</taxon>
    </lineage>
</organism>
<keyword evidence="1 6" id="KW-0808">Transferase</keyword>
<reference evidence="6" key="1">
    <citation type="submission" date="2016-10" db="EMBL/GenBank/DDBJ databases">
        <title>Sequence of Gallionella enrichment culture.</title>
        <authorList>
            <person name="Poehlein A."/>
            <person name="Muehling M."/>
            <person name="Daniel R."/>
        </authorList>
    </citation>
    <scope>NUCLEOTIDE SEQUENCE</scope>
</reference>
<dbReference type="PANTHER" id="PTHR12358">
    <property type="entry name" value="SPHINGOSINE KINASE"/>
    <property type="match status" value="1"/>
</dbReference>
<dbReference type="EMBL" id="MLJW01000012">
    <property type="protein sequence ID" value="OIR14237.1"/>
    <property type="molecule type" value="Genomic_DNA"/>
</dbReference>
<dbReference type="InterPro" id="IPR016064">
    <property type="entry name" value="NAD/diacylglycerol_kinase_sf"/>
</dbReference>
<sequence length="282" mass="31942">MQILSIAILVNPFAGKGKSNRLAVWLEKQLISKNIPSTIFRKQWPSTFDDFSDIWIIGGDGTINYFINHYPECKLPIALFKGGTGDDFAWKLYGDISNDEQLELILNASPRFVDAGKFNSKLFINCLGVGFDGEILQSMNTIRFIGGHFGYLLAVIKKIFSFHEPRFVITAAEEVWNEKILLLMINNSSRAGGGFFVAPNASINDGKLDMVFCKKLSVLQRLRYVPVIEKGKHLHLPFVVHRLGEKFTIECDAETAVQVDGELYFAKDLHIEILPNQFLFRY</sequence>
<dbReference type="AlphaFoldDB" id="A0A1J5TD44"/>
<dbReference type="InterPro" id="IPR050187">
    <property type="entry name" value="Lipid_Phosphate_FormReg"/>
</dbReference>
<proteinExistence type="predicted"/>
<dbReference type="SUPFAM" id="SSF111331">
    <property type="entry name" value="NAD kinase/diacylglycerol kinase-like"/>
    <property type="match status" value="1"/>
</dbReference>
<dbReference type="Pfam" id="PF19279">
    <property type="entry name" value="YegS_C"/>
    <property type="match status" value="1"/>
</dbReference>
<dbReference type="GO" id="GO:0005524">
    <property type="term" value="F:ATP binding"/>
    <property type="evidence" value="ECO:0007669"/>
    <property type="project" value="UniProtKB-KW"/>
</dbReference>
<evidence type="ECO:0000256" key="2">
    <source>
        <dbReference type="ARBA" id="ARBA00022741"/>
    </source>
</evidence>
<keyword evidence="4" id="KW-0067">ATP-binding</keyword>
<dbReference type="Pfam" id="PF00781">
    <property type="entry name" value="DAGK_cat"/>
    <property type="match status" value="1"/>
</dbReference>
<feature type="domain" description="DAGKc" evidence="5">
    <location>
        <begin position="1"/>
        <end position="122"/>
    </location>
</feature>